<keyword evidence="3" id="KW-1185">Reference proteome</keyword>
<proteinExistence type="predicted"/>
<gene>
    <name evidence="2" type="ORF">UA74_10790</name>
</gene>
<keyword evidence="2" id="KW-0418">Kinase</keyword>
<feature type="compositionally biased region" description="Low complexity" evidence="1">
    <location>
        <begin position="230"/>
        <end position="240"/>
    </location>
</feature>
<dbReference type="EMBL" id="CP016076">
    <property type="protein sequence ID" value="APU14218.1"/>
    <property type="molecule type" value="Genomic_DNA"/>
</dbReference>
<dbReference type="AlphaFoldDB" id="A0AAC9LAJ2"/>
<dbReference type="GO" id="GO:0016301">
    <property type="term" value="F:kinase activity"/>
    <property type="evidence" value="ECO:0007669"/>
    <property type="project" value="UniProtKB-KW"/>
</dbReference>
<dbReference type="SUPFAM" id="SSF52540">
    <property type="entry name" value="P-loop containing nucleoside triphosphate hydrolases"/>
    <property type="match status" value="1"/>
</dbReference>
<sequence length="253" mass="27840">MRILVDGLDMTGKSTLTEVVVRMLAARGVPARRHRGLISIGTLLEPLRRPLRPFRLPRRTLASTTFLLAGYALDALLTRLLPYRHPDVVLVQDGYVDRCVASGIAAGPYLPARWALRRANWFVAFDLAVYLHAPSAERAARLAERSDADTNDRHSVADAEFAAEFTRVLVDGMGARHARLLVFDTTQQSVEETARVIVDTLLTHRTRARRPVPGVAADRSGRAPDRIRRSSGPRPSIRGGTARLGERGTPAAD</sequence>
<feature type="compositionally biased region" description="Basic and acidic residues" evidence="1">
    <location>
        <begin position="219"/>
        <end position="228"/>
    </location>
</feature>
<dbReference type="KEGG" id="acad:UA74_10790"/>
<dbReference type="InterPro" id="IPR027417">
    <property type="entry name" value="P-loop_NTPase"/>
</dbReference>
<accession>A0AAC9LAJ2</accession>
<dbReference type="Proteomes" id="UP000185511">
    <property type="component" value="Chromosome"/>
</dbReference>
<feature type="region of interest" description="Disordered" evidence="1">
    <location>
        <begin position="209"/>
        <end position="253"/>
    </location>
</feature>
<keyword evidence="2" id="KW-0808">Transferase</keyword>
<organism evidence="2 3">
    <name type="scientific">Actinoalloteichus fjordicus</name>
    <dbReference type="NCBI Taxonomy" id="1612552"/>
    <lineage>
        <taxon>Bacteria</taxon>
        <taxon>Bacillati</taxon>
        <taxon>Actinomycetota</taxon>
        <taxon>Actinomycetes</taxon>
        <taxon>Pseudonocardiales</taxon>
        <taxon>Pseudonocardiaceae</taxon>
        <taxon>Actinoalloteichus</taxon>
    </lineage>
</organism>
<evidence type="ECO:0000313" key="2">
    <source>
        <dbReference type="EMBL" id="APU14218.1"/>
    </source>
</evidence>
<reference evidence="3" key="1">
    <citation type="submission" date="2016-06" db="EMBL/GenBank/DDBJ databases">
        <title>Complete genome sequence of Actinoalloteichus fjordicus DSM 46855 (=ADI127-17), type strain of the new species Actinoalloteichus fjordicus.</title>
        <authorList>
            <person name="Ruckert C."/>
            <person name="Nouioui I."/>
            <person name="Willmese J."/>
            <person name="van Wezel G."/>
            <person name="Klenk H.-P."/>
            <person name="Kalinowski J."/>
            <person name="Zotchev S.B."/>
        </authorList>
    </citation>
    <scope>NUCLEOTIDE SEQUENCE [LARGE SCALE GENOMIC DNA]</scope>
    <source>
        <strain evidence="3">ADI127-7</strain>
    </source>
</reference>
<protein>
    <submittedName>
        <fullName evidence="2">Thymidylate kinase</fullName>
    </submittedName>
</protein>
<dbReference type="Gene3D" id="3.40.50.300">
    <property type="entry name" value="P-loop containing nucleotide triphosphate hydrolases"/>
    <property type="match status" value="1"/>
</dbReference>
<dbReference type="RefSeq" id="WP_075740144.1">
    <property type="nucleotide sequence ID" value="NZ_CP016076.1"/>
</dbReference>
<name>A0AAC9LAJ2_9PSEU</name>
<evidence type="ECO:0000313" key="3">
    <source>
        <dbReference type="Proteomes" id="UP000185511"/>
    </source>
</evidence>
<evidence type="ECO:0000256" key="1">
    <source>
        <dbReference type="SAM" id="MobiDB-lite"/>
    </source>
</evidence>